<name>A6KEA6_RAT</name>
<dbReference type="EMBL" id="CH474040">
    <property type="protein sequence ID" value="EDL88411.1"/>
    <property type="molecule type" value="Genomic_DNA"/>
</dbReference>
<feature type="compositionally biased region" description="Pro residues" evidence="1">
    <location>
        <begin position="18"/>
        <end position="27"/>
    </location>
</feature>
<evidence type="ECO:0000256" key="1">
    <source>
        <dbReference type="SAM" id="MobiDB-lite"/>
    </source>
</evidence>
<accession>A6KEA6</accession>
<sequence length="52" mass="5647">MTATHQTGLHLPPWAALPRPPLMPPLRPTATCPISQPLETDCHQVSLSGEIH</sequence>
<organism evidence="2 3">
    <name type="scientific">Rattus norvegicus</name>
    <name type="common">Rat</name>
    <dbReference type="NCBI Taxonomy" id="10116"/>
    <lineage>
        <taxon>Eukaryota</taxon>
        <taxon>Metazoa</taxon>
        <taxon>Chordata</taxon>
        <taxon>Craniata</taxon>
        <taxon>Vertebrata</taxon>
        <taxon>Euteleostomi</taxon>
        <taxon>Mammalia</taxon>
        <taxon>Eutheria</taxon>
        <taxon>Euarchontoglires</taxon>
        <taxon>Glires</taxon>
        <taxon>Rodentia</taxon>
        <taxon>Myomorpha</taxon>
        <taxon>Muroidea</taxon>
        <taxon>Muridae</taxon>
        <taxon>Murinae</taxon>
        <taxon>Rattus</taxon>
    </lineage>
</organism>
<proteinExistence type="predicted"/>
<reference evidence="2 3" key="1">
    <citation type="submission" date="2005-07" db="EMBL/GenBank/DDBJ databases">
        <authorList>
            <person name="Mural R.J."/>
            <person name="Li P.W."/>
            <person name="Adams M.D."/>
            <person name="Amanatides P.G."/>
            <person name="Baden-Tillson H."/>
            <person name="Barnstead M."/>
            <person name="Chin S.H."/>
            <person name="Dew I."/>
            <person name="Evans C.A."/>
            <person name="Ferriera S."/>
            <person name="Flanigan M."/>
            <person name="Fosler C."/>
            <person name="Glodek A."/>
            <person name="Gu Z."/>
            <person name="Holt R.A."/>
            <person name="Jennings D."/>
            <person name="Kraft C.L."/>
            <person name="Lu F."/>
            <person name="Nguyen T."/>
            <person name="Nusskern D.R."/>
            <person name="Pfannkoch C.M."/>
            <person name="Sitter C."/>
            <person name="Sutton G.G."/>
            <person name="Venter J.C."/>
            <person name="Wang Z."/>
            <person name="Woodage T."/>
            <person name="Zheng X.H."/>
            <person name="Zhong F."/>
        </authorList>
    </citation>
    <scope>NUCLEOTIDE SEQUENCE [LARGE SCALE GENOMIC DNA]</scope>
    <source>
        <strain>BN</strain>
        <strain evidence="3">Sprague-Dawley</strain>
    </source>
</reference>
<evidence type="ECO:0000313" key="2">
    <source>
        <dbReference type="EMBL" id="EDL88411.1"/>
    </source>
</evidence>
<protein>
    <submittedName>
        <fullName evidence="2">RCG61163</fullName>
    </submittedName>
</protein>
<dbReference type="AlphaFoldDB" id="A6KEA6"/>
<evidence type="ECO:0000313" key="3">
    <source>
        <dbReference type="Proteomes" id="UP000234681"/>
    </source>
</evidence>
<gene>
    <name evidence="2" type="ORF">rCG_61163</name>
</gene>
<feature type="region of interest" description="Disordered" evidence="1">
    <location>
        <begin position="1"/>
        <end position="32"/>
    </location>
</feature>
<dbReference type="Proteomes" id="UP000234681">
    <property type="component" value="Chromosome 15"/>
</dbReference>